<dbReference type="Gene3D" id="2.102.20.10">
    <property type="entry name" value="Beta-galactosidase, domain 2"/>
    <property type="match status" value="1"/>
</dbReference>
<dbReference type="InterPro" id="IPR037110">
    <property type="entry name" value="Betagal_dom2_sf"/>
</dbReference>
<dbReference type="Pfam" id="PF10435">
    <property type="entry name" value="BetaGal_dom2"/>
    <property type="match status" value="1"/>
</dbReference>
<evidence type="ECO:0000313" key="9">
    <source>
        <dbReference type="EMBL" id="PAV71736.1"/>
    </source>
</evidence>
<keyword evidence="4" id="KW-0732">Signal</keyword>
<feature type="domain" description="Beta-galactosidase" evidence="8">
    <location>
        <begin position="446"/>
        <end position="621"/>
    </location>
</feature>
<evidence type="ECO:0000256" key="3">
    <source>
        <dbReference type="ARBA" id="ARBA00012756"/>
    </source>
</evidence>
<evidence type="ECO:0000256" key="4">
    <source>
        <dbReference type="ARBA" id="ARBA00022729"/>
    </source>
</evidence>
<reference evidence="9 10" key="1">
    <citation type="journal article" date="2017" name="Curr. Biol.">
        <title>Genome architecture and evolution of a unichromosomal asexual nematode.</title>
        <authorList>
            <person name="Fradin H."/>
            <person name="Zegar C."/>
            <person name="Gutwein M."/>
            <person name="Lucas J."/>
            <person name="Kovtun M."/>
            <person name="Corcoran D."/>
            <person name="Baugh L.R."/>
            <person name="Kiontke K."/>
            <person name="Gunsalus K."/>
            <person name="Fitch D.H."/>
            <person name="Piano F."/>
        </authorList>
    </citation>
    <scope>NUCLEOTIDE SEQUENCE [LARGE SCALE GENOMIC DNA]</scope>
    <source>
        <strain evidence="9">PF1309</strain>
    </source>
</reference>
<dbReference type="EC" id="3.2.1.23" evidence="3"/>
<dbReference type="Pfam" id="PF07470">
    <property type="entry name" value="Glyco_hydro_88"/>
    <property type="match status" value="1"/>
</dbReference>
<dbReference type="SUPFAM" id="SSF117100">
    <property type="entry name" value="Beta-galactosidase LacA, domain 3"/>
    <property type="match status" value="1"/>
</dbReference>
<evidence type="ECO:0000259" key="8">
    <source>
        <dbReference type="SMART" id="SM01029"/>
    </source>
</evidence>
<dbReference type="InterPro" id="IPR052043">
    <property type="entry name" value="PolySaccharide_Degr_Enz"/>
</dbReference>
<dbReference type="SUPFAM" id="SSF51011">
    <property type="entry name" value="Glycosyl hydrolase domain"/>
    <property type="match status" value="1"/>
</dbReference>
<gene>
    <name evidence="9" type="ORF">WR25_20793</name>
</gene>
<keyword evidence="10" id="KW-1185">Reference proteome</keyword>
<dbReference type="Gene3D" id="2.60.390.10">
    <property type="entry name" value="Beta-galactosidase, domain 3"/>
    <property type="match status" value="1"/>
</dbReference>
<dbReference type="Pfam" id="PF01301">
    <property type="entry name" value="Glyco_hydro_35"/>
    <property type="match status" value="1"/>
</dbReference>
<dbReference type="GO" id="GO:0016857">
    <property type="term" value="F:racemase and epimerase activity, acting on carbohydrates and derivatives"/>
    <property type="evidence" value="ECO:0007669"/>
    <property type="project" value="InterPro"/>
</dbReference>
<organism evidence="9 10">
    <name type="scientific">Diploscapter pachys</name>
    <dbReference type="NCBI Taxonomy" id="2018661"/>
    <lineage>
        <taxon>Eukaryota</taxon>
        <taxon>Metazoa</taxon>
        <taxon>Ecdysozoa</taxon>
        <taxon>Nematoda</taxon>
        <taxon>Chromadorea</taxon>
        <taxon>Rhabditida</taxon>
        <taxon>Rhabditina</taxon>
        <taxon>Rhabditomorpha</taxon>
        <taxon>Rhabditoidea</taxon>
        <taxon>Rhabditidae</taxon>
        <taxon>Diploscapter</taxon>
    </lineage>
</organism>
<dbReference type="InterPro" id="IPR025972">
    <property type="entry name" value="BetaGal_dom3"/>
</dbReference>
<dbReference type="InterPro" id="IPR001944">
    <property type="entry name" value="Glycoside_Hdrlase_35"/>
</dbReference>
<dbReference type="Gene3D" id="3.30.70.100">
    <property type="match status" value="1"/>
</dbReference>
<protein>
    <recommendedName>
        <fullName evidence="3">beta-galactosidase</fullName>
        <ecNumber evidence="3">3.2.1.23</ecNumber>
    </recommendedName>
</protein>
<dbReference type="PANTHER" id="PTHR33886:SF8">
    <property type="entry name" value="UNSATURATED RHAMNOGALACTURONAN HYDROLASE (EUROFUNG)"/>
    <property type="match status" value="1"/>
</dbReference>
<keyword evidence="7" id="KW-0326">Glycosidase</keyword>
<dbReference type="InterPro" id="IPR010905">
    <property type="entry name" value="Glyco_hydro_88"/>
</dbReference>
<evidence type="ECO:0000256" key="5">
    <source>
        <dbReference type="ARBA" id="ARBA00022801"/>
    </source>
</evidence>
<comment type="catalytic activity">
    <reaction evidence="1">
        <text>Hydrolysis of terminal non-reducing beta-D-galactose residues in beta-D-galactosides.</text>
        <dbReference type="EC" id="3.2.1.23"/>
    </reaction>
</comment>
<dbReference type="Proteomes" id="UP000218231">
    <property type="component" value="Unassembled WGS sequence"/>
</dbReference>
<evidence type="ECO:0000313" key="10">
    <source>
        <dbReference type="Proteomes" id="UP000218231"/>
    </source>
</evidence>
<dbReference type="PANTHER" id="PTHR33886">
    <property type="entry name" value="UNSATURATED RHAMNOGALACTURONAN HYDROLASE (EUROFUNG)"/>
    <property type="match status" value="1"/>
</dbReference>
<dbReference type="EMBL" id="LIAE01008931">
    <property type="protein sequence ID" value="PAV71736.1"/>
    <property type="molecule type" value="Genomic_DNA"/>
</dbReference>
<dbReference type="InterPro" id="IPR008000">
    <property type="entry name" value="Rham/fucose_mutarotase"/>
</dbReference>
<comment type="caution">
    <text evidence="9">The sequence shown here is derived from an EMBL/GenBank/DDBJ whole genome shotgun (WGS) entry which is preliminary data.</text>
</comment>
<dbReference type="Gene3D" id="3.20.20.80">
    <property type="entry name" value="Glycosidases"/>
    <property type="match status" value="1"/>
</dbReference>
<evidence type="ECO:0000256" key="1">
    <source>
        <dbReference type="ARBA" id="ARBA00001412"/>
    </source>
</evidence>
<dbReference type="SUPFAM" id="SSF51445">
    <property type="entry name" value="(Trans)glycosidases"/>
    <property type="match status" value="1"/>
</dbReference>
<dbReference type="InterPro" id="IPR025300">
    <property type="entry name" value="BetaGal_jelly_roll_dom"/>
</dbReference>
<dbReference type="SUPFAM" id="SSF49785">
    <property type="entry name" value="Galactose-binding domain-like"/>
    <property type="match status" value="2"/>
</dbReference>
<dbReference type="SUPFAM" id="SSF54909">
    <property type="entry name" value="Dimeric alpha+beta barrel"/>
    <property type="match status" value="1"/>
</dbReference>
<name>A0A2A2KCJ3_9BILA</name>
<dbReference type="Pfam" id="PF13364">
    <property type="entry name" value="BetaGal_ABD2"/>
    <property type="match status" value="2"/>
</dbReference>
<dbReference type="InterPro" id="IPR012341">
    <property type="entry name" value="6hp_glycosidase-like_sf"/>
</dbReference>
<dbReference type="InterPro" id="IPR011008">
    <property type="entry name" value="Dimeric_a/b-barrel"/>
</dbReference>
<dbReference type="SMART" id="SM01029">
    <property type="entry name" value="BetaGal_dom2"/>
    <property type="match status" value="1"/>
</dbReference>
<dbReference type="InterPro" id="IPR036833">
    <property type="entry name" value="BetaGal_dom3_sf"/>
</dbReference>
<dbReference type="InterPro" id="IPR008928">
    <property type="entry name" value="6-hairpin_glycosidase_sf"/>
</dbReference>
<keyword evidence="6" id="KW-0325">Glycoprotein</keyword>
<comment type="similarity">
    <text evidence="2">Belongs to the glycosyl hydrolase 35 family.</text>
</comment>
<sequence length="1402" mass="153608">MAEEYRRRHDAIWPDLAEALREAGIYDYSIFLDEETNVLFAVLRLHPDDKRDALPAKPVMQRCLAAALLLAGATAPQIAPPTEVPRVTFDSRSLRIDGKPTLIWSSEFHPFRLPSPDLWRDILQKMKASGFNTVAIYIDWGFHSPKKGVYDFTGIRDIDRLLSMAQEEGLYVITRAGPYVNAELSRGGFPGWLVNQPGKARTDDPEYLAAVDEWLDRINPIIARHQLGRGGSVILHQIENELALTTPAQSRYMQHLYDKARADGITVPMFHNDQGRNGYWVPKSSGVPLTVPGPQELYAFDGYPGGVCGVDNKPTRGAPAPDWGLYGPGGAKGGASASPNTPGFIAEFGGGWFDYWGSNGMYPCNAIQRGSGYQRVFYGTNIANGIAIQSIYMGYGGTSWGWLPAPVVYTSYDYGSAIDEARNLRPKALELKQIGQFLAAVPDLARLEKAPPVAITGSEAVQVYHDRNPDTDARLLFVAPKPSNATGDARFTITADLPDGRYSFASELHGRDAKLLVAGVNLERQRLVYSTSELQTTIRHGAEDVALFYGRAGEPGETVLRYTSAPKVTVIDGQVSSAFDAAKGDLRLTYIHQGLARVRIEGGGRAPLLLLIGDIAAGQSFFRQDGLLERGPALVRHATVRGATLDLTGDTETATPLEVWGPVRSVRWNGQSVSVTHSVSGSLIARRPLPAPQPLALPDLTAATWRYAEGSPEARRDFDDSAWATAGSARNVATIRPPTGQPNLGADSYGFHDGDVWYRGRFTGSADAQTVTVHYGAGGAGMLQLFLDGKLIGQHELAGGLPRPITTGVAEFPLPPEAQAPGEHVLAAMVRVNGHNWDLDVDDAHKEPRGLISVSLARPGGDSFAVPIAWKIQGRVGGEDLKDVARGPSNNGGLYGERMGWPLPGFPDGAWAGRKLADARPYTGTSWYRTAFDLSVPKGDDATIGVQIGDPTTPRSPGRYRVLIFVNGWNMGQFVANVGPQRVFPIPDGILHHRGRNTLALAVTSDGAPGNAIEPVKLVTLHHAHGGVATLPVAALNHDIPRAEVTAQIAKLIDNLVNIKDETGEFLLRLEDGRVIDTKGWNDWEWTHGIGLFGLYRYWEQTGDQAAWDVMLKWFEDRFAAGTPTKNINTMSPFLTLANLYEHTGDQTYLPYLDIWAEWLMADDGLPKTEEGGFQHIVFNDENPQEMWDDTLMMSVLPLARIGQILGRPHYIEEAKRQFLIHIKYLFDRQTGLWYHGWTFDGRHNFAGALWARGNCWVTIAIPEIIEMLDLPPGDAFRTFLIDTLAAQVKTLAEHQDDSGLWHTLIVDPTSYLEASATAGFAYGILKAVRKGYLPRHYEAVGIKAIRAVLANIDDKGELKQVSFGTAMGDTMQFYKDIALTSMPYGQSLAICALGEFLRTYI</sequence>
<evidence type="ECO:0000256" key="6">
    <source>
        <dbReference type="ARBA" id="ARBA00023180"/>
    </source>
</evidence>
<dbReference type="Gene3D" id="2.60.120.260">
    <property type="entry name" value="Galactose-binding domain-like"/>
    <property type="match status" value="2"/>
</dbReference>
<dbReference type="SUPFAM" id="SSF48208">
    <property type="entry name" value="Six-hairpin glycosidases"/>
    <property type="match status" value="1"/>
</dbReference>
<dbReference type="InterPro" id="IPR017853">
    <property type="entry name" value="GH"/>
</dbReference>
<evidence type="ECO:0000256" key="2">
    <source>
        <dbReference type="ARBA" id="ARBA00009809"/>
    </source>
</evidence>
<dbReference type="InterPro" id="IPR008979">
    <property type="entry name" value="Galactose-bd-like_sf"/>
</dbReference>
<dbReference type="OrthoDB" id="9981546at2759"/>
<dbReference type="Pfam" id="PF13363">
    <property type="entry name" value="BetaGal_dom3"/>
    <property type="match status" value="1"/>
</dbReference>
<dbReference type="STRING" id="2018661.A0A2A2KCJ3"/>
<evidence type="ECO:0000256" key="7">
    <source>
        <dbReference type="ARBA" id="ARBA00023295"/>
    </source>
</evidence>
<accession>A0A2A2KCJ3</accession>
<dbReference type="GO" id="GO:0005975">
    <property type="term" value="P:carbohydrate metabolic process"/>
    <property type="evidence" value="ECO:0007669"/>
    <property type="project" value="InterPro"/>
</dbReference>
<dbReference type="GO" id="GO:0004565">
    <property type="term" value="F:beta-galactosidase activity"/>
    <property type="evidence" value="ECO:0007669"/>
    <property type="project" value="UniProtKB-EC"/>
</dbReference>
<dbReference type="InterPro" id="IPR031330">
    <property type="entry name" value="Gly_Hdrlase_35_cat"/>
</dbReference>
<proteinExistence type="inferred from homology"/>
<dbReference type="InterPro" id="IPR018954">
    <property type="entry name" value="Betagal_dom2"/>
</dbReference>
<dbReference type="Gene3D" id="1.50.10.10">
    <property type="match status" value="1"/>
</dbReference>
<dbReference type="Pfam" id="PF05336">
    <property type="entry name" value="rhaM"/>
    <property type="match status" value="1"/>
</dbReference>
<keyword evidence="5" id="KW-0378">Hydrolase</keyword>
<dbReference type="PRINTS" id="PR00742">
    <property type="entry name" value="GLHYDRLASE35"/>
</dbReference>